<keyword evidence="5" id="KW-1185">Reference proteome</keyword>
<comment type="caution">
    <text evidence="4">The sequence shown here is derived from an EMBL/GenBank/DDBJ whole genome shotgun (WGS) entry which is preliminary data.</text>
</comment>
<dbReference type="SUPFAM" id="SSF48452">
    <property type="entry name" value="TPR-like"/>
    <property type="match status" value="1"/>
</dbReference>
<dbReference type="EMBL" id="JALJOR010000010">
    <property type="protein sequence ID" value="KAK9809950.1"/>
    <property type="molecule type" value="Genomic_DNA"/>
</dbReference>
<reference evidence="4 5" key="1">
    <citation type="journal article" date="2024" name="Nat. Commun.">
        <title>Phylogenomics reveals the evolutionary origins of lichenization in chlorophyte algae.</title>
        <authorList>
            <person name="Puginier C."/>
            <person name="Libourel C."/>
            <person name="Otte J."/>
            <person name="Skaloud P."/>
            <person name="Haon M."/>
            <person name="Grisel S."/>
            <person name="Petersen M."/>
            <person name="Berrin J.G."/>
            <person name="Delaux P.M."/>
            <person name="Dal Grande F."/>
            <person name="Keller J."/>
        </authorList>
    </citation>
    <scope>NUCLEOTIDE SEQUENCE [LARGE SCALE GENOMIC DNA]</scope>
    <source>
        <strain evidence="4 5">SAG 2043</strain>
    </source>
</reference>
<dbReference type="PANTHER" id="PTHR22904:SF523">
    <property type="entry name" value="STRESS-INDUCED-PHOSPHOPROTEIN 1"/>
    <property type="match status" value="1"/>
</dbReference>
<keyword evidence="2 3" id="KW-0802">TPR repeat</keyword>
<name>A0AAW1PJJ8_9CHLO</name>
<dbReference type="InterPro" id="IPR019734">
    <property type="entry name" value="TPR_rpt"/>
</dbReference>
<evidence type="ECO:0000313" key="4">
    <source>
        <dbReference type="EMBL" id="KAK9809950.1"/>
    </source>
</evidence>
<dbReference type="GO" id="GO:0051879">
    <property type="term" value="F:Hsp90 protein binding"/>
    <property type="evidence" value="ECO:0007669"/>
    <property type="project" value="TreeGrafter"/>
</dbReference>
<dbReference type="InterPro" id="IPR011990">
    <property type="entry name" value="TPR-like_helical_dom_sf"/>
</dbReference>
<feature type="repeat" description="TPR" evidence="3">
    <location>
        <begin position="84"/>
        <end position="117"/>
    </location>
</feature>
<evidence type="ECO:0000313" key="5">
    <source>
        <dbReference type="Proteomes" id="UP001489004"/>
    </source>
</evidence>
<gene>
    <name evidence="4" type="ORF">WJX72_002355</name>
</gene>
<dbReference type="PANTHER" id="PTHR22904">
    <property type="entry name" value="TPR REPEAT CONTAINING PROTEIN"/>
    <property type="match status" value="1"/>
</dbReference>
<sequence>MAQHTHRRVNFLEDAFTNRDLFGVVRGACTECHCCGGYWKATADYTLSAAQGSTQGRKHSDNDVTIMNCTRCGCPPEAHLLHVAENEREAGNDAFRNGDHAGALRHYSRALQEQPSNAVLWSNRAAVYLAMFWNPQALHDAEHAISLRPDWVKPWARKAAAHERMAELDAAAAAYSKCMELDAANASVFRAALAKIERRAL</sequence>
<organism evidence="4 5">
    <name type="scientific">[Myrmecia] bisecta</name>
    <dbReference type="NCBI Taxonomy" id="41462"/>
    <lineage>
        <taxon>Eukaryota</taxon>
        <taxon>Viridiplantae</taxon>
        <taxon>Chlorophyta</taxon>
        <taxon>core chlorophytes</taxon>
        <taxon>Trebouxiophyceae</taxon>
        <taxon>Trebouxiales</taxon>
        <taxon>Trebouxiaceae</taxon>
        <taxon>Myrmecia</taxon>
    </lineage>
</organism>
<protein>
    <submittedName>
        <fullName evidence="4">Uncharacterized protein</fullName>
    </submittedName>
</protein>
<proteinExistence type="predicted"/>
<dbReference type="Gene3D" id="1.25.40.10">
    <property type="entry name" value="Tetratricopeptide repeat domain"/>
    <property type="match status" value="1"/>
</dbReference>
<keyword evidence="1" id="KW-0677">Repeat</keyword>
<evidence type="ECO:0000256" key="1">
    <source>
        <dbReference type="ARBA" id="ARBA00022737"/>
    </source>
</evidence>
<dbReference type="AlphaFoldDB" id="A0AAW1PJJ8"/>
<dbReference type="SMART" id="SM00028">
    <property type="entry name" value="TPR"/>
    <property type="match status" value="3"/>
</dbReference>
<evidence type="ECO:0000256" key="3">
    <source>
        <dbReference type="PROSITE-ProRule" id="PRU00339"/>
    </source>
</evidence>
<evidence type="ECO:0000256" key="2">
    <source>
        <dbReference type="ARBA" id="ARBA00022803"/>
    </source>
</evidence>
<dbReference type="PROSITE" id="PS50005">
    <property type="entry name" value="TPR"/>
    <property type="match status" value="1"/>
</dbReference>
<accession>A0AAW1PJJ8</accession>
<dbReference type="Proteomes" id="UP001489004">
    <property type="component" value="Unassembled WGS sequence"/>
</dbReference>